<dbReference type="PRINTS" id="PR00367">
    <property type="entry name" value="ETHRSPELEMNT"/>
</dbReference>
<dbReference type="InParanoid" id="A0A1B6QQ35"/>
<proteinExistence type="predicted"/>
<dbReference type="STRING" id="4558.A0A1B6QQ35"/>
<dbReference type="Proteomes" id="UP000000768">
    <property type="component" value="Chromosome 1"/>
</dbReference>
<accession>A0A1B6QQ35</accession>
<feature type="compositionally biased region" description="Polar residues" evidence="6">
    <location>
        <begin position="243"/>
        <end position="252"/>
    </location>
</feature>
<dbReference type="InterPro" id="IPR036955">
    <property type="entry name" value="AP2/ERF_dom_sf"/>
</dbReference>
<dbReference type="FunCoup" id="A0A1B6QQ35">
    <property type="interactions" value="26"/>
</dbReference>
<reference evidence="8" key="2">
    <citation type="submission" date="2017-02" db="EMBL/GenBank/DDBJ databases">
        <title>WGS assembly of Sorghum bicolor.</title>
        <authorList>
            <person name="Paterson A."/>
            <person name="Mullet J."/>
            <person name="Bowers J."/>
            <person name="Bruggmann R."/>
            <person name="Dubchak I."/>
            <person name="Grimwood J."/>
            <person name="Gundlach H."/>
            <person name="Haberer G."/>
            <person name="Hellsten U."/>
            <person name="Mitros T."/>
            <person name="Poliakov A."/>
            <person name="Schmutz J."/>
            <person name="Spannagl M."/>
            <person name="Tang H."/>
            <person name="Wang X."/>
            <person name="Wicker T."/>
            <person name="Bharti A."/>
            <person name="Chapman J."/>
            <person name="Feltus F."/>
            <person name="Gowik U."/>
            <person name="Grigoriev I."/>
            <person name="Lyons E."/>
            <person name="Maher C."/>
            <person name="Martis M."/>
            <person name="Narechania A."/>
            <person name="Otillar R."/>
            <person name="Penning B."/>
            <person name="Salamov A."/>
            <person name="Wang Y."/>
            <person name="Zhang L."/>
            <person name="Carpita N."/>
            <person name="Freeling M."/>
            <person name="Gingle A."/>
            <person name="Hash C."/>
            <person name="Keller B."/>
            <person name="Klein P."/>
            <person name="Kresovich S."/>
            <person name="Mccann M."/>
            <person name="Ming R."/>
            <person name="Peterson D."/>
            <person name="Rahman M."/>
            <person name="Ware D."/>
            <person name="Westhoff P."/>
            <person name="Mayer K."/>
            <person name="Messing J."/>
            <person name="Sims D."/>
            <person name="Jenkins J."/>
            <person name="Shu S."/>
            <person name="Rokhsar D."/>
        </authorList>
    </citation>
    <scope>NUCLEOTIDE SEQUENCE</scope>
</reference>
<comment type="subcellular location">
    <subcellularLocation>
        <location evidence="1">Nucleus</location>
    </subcellularLocation>
</comment>
<evidence type="ECO:0000256" key="4">
    <source>
        <dbReference type="ARBA" id="ARBA00023163"/>
    </source>
</evidence>
<dbReference type="GO" id="GO:0003700">
    <property type="term" value="F:DNA-binding transcription factor activity"/>
    <property type="evidence" value="ECO:0007669"/>
    <property type="project" value="InterPro"/>
</dbReference>
<feature type="compositionally biased region" description="Low complexity" evidence="6">
    <location>
        <begin position="30"/>
        <end position="39"/>
    </location>
</feature>
<dbReference type="EMBL" id="CM000760">
    <property type="protein sequence ID" value="KXG40036.1"/>
    <property type="molecule type" value="Genomic_DNA"/>
</dbReference>
<keyword evidence="3" id="KW-0238">DNA-binding</keyword>
<dbReference type="Gramene" id="KXG40037">
    <property type="protein sequence ID" value="KXG40037"/>
    <property type="gene ID" value="SORBI_3001G481400"/>
</dbReference>
<dbReference type="GO" id="GO:0003677">
    <property type="term" value="F:DNA binding"/>
    <property type="evidence" value="ECO:0007669"/>
    <property type="project" value="UniProtKB-KW"/>
</dbReference>
<dbReference type="PANTHER" id="PTHR31190">
    <property type="entry name" value="DNA-BINDING DOMAIN"/>
    <property type="match status" value="1"/>
</dbReference>
<evidence type="ECO:0000313" key="8">
    <source>
        <dbReference type="EMBL" id="KXG40036.1"/>
    </source>
</evidence>
<dbReference type="EMBL" id="CM000760">
    <property type="protein sequence ID" value="KXG40037.1"/>
    <property type="molecule type" value="Genomic_DNA"/>
</dbReference>
<dbReference type="GO" id="GO:0005634">
    <property type="term" value="C:nucleus"/>
    <property type="evidence" value="ECO:0007669"/>
    <property type="project" value="UniProtKB-SubCell"/>
</dbReference>
<evidence type="ECO:0000256" key="2">
    <source>
        <dbReference type="ARBA" id="ARBA00023015"/>
    </source>
</evidence>
<dbReference type="InterPro" id="IPR001471">
    <property type="entry name" value="AP2/ERF_dom"/>
</dbReference>
<evidence type="ECO:0000256" key="5">
    <source>
        <dbReference type="ARBA" id="ARBA00023242"/>
    </source>
</evidence>
<dbReference type="InterPro" id="IPR044808">
    <property type="entry name" value="ERF_plant"/>
</dbReference>
<evidence type="ECO:0000256" key="3">
    <source>
        <dbReference type="ARBA" id="ARBA00023125"/>
    </source>
</evidence>
<dbReference type="FunFam" id="3.30.730.10:FF:000001">
    <property type="entry name" value="Ethylene-responsive transcription factor 2"/>
    <property type="match status" value="1"/>
</dbReference>
<reference evidence="9" key="3">
    <citation type="journal article" date="2018" name="Plant J.">
        <title>The Sorghum bicolor reference genome: improved assembly, gene annotations, a transcriptome atlas, and signatures of genome organization.</title>
        <authorList>
            <person name="McCormick R.F."/>
            <person name="Truong S.K."/>
            <person name="Sreedasyam A."/>
            <person name="Jenkins J."/>
            <person name="Shu S."/>
            <person name="Sims D."/>
            <person name="Kennedy M."/>
            <person name="Amirebrahimi M."/>
            <person name="Weers B.D."/>
            <person name="McKinley B."/>
            <person name="Mattison A."/>
            <person name="Morishige D.T."/>
            <person name="Grimwood J."/>
            <person name="Schmutz J."/>
            <person name="Mullet J.E."/>
        </authorList>
    </citation>
    <scope>NUCLEOTIDE SEQUENCE [LARGE SCALE GENOMIC DNA]</scope>
    <source>
        <strain evidence="9">cv. BTx623</strain>
    </source>
</reference>
<dbReference type="GO" id="GO:0009873">
    <property type="term" value="P:ethylene-activated signaling pathway"/>
    <property type="evidence" value="ECO:0007669"/>
    <property type="project" value="InterPro"/>
</dbReference>
<dbReference type="PROSITE" id="PS51032">
    <property type="entry name" value="AP2_ERF"/>
    <property type="match status" value="1"/>
</dbReference>
<name>A0A1B6QQ35_SORBI</name>
<dbReference type="SUPFAM" id="SSF54171">
    <property type="entry name" value="DNA-binding domain"/>
    <property type="match status" value="1"/>
</dbReference>
<dbReference type="OrthoDB" id="686354at2759"/>
<keyword evidence="4" id="KW-0804">Transcription</keyword>
<keyword evidence="5" id="KW-0539">Nucleus</keyword>
<feature type="region of interest" description="Disordered" evidence="6">
    <location>
        <begin position="166"/>
        <end position="191"/>
    </location>
</feature>
<dbReference type="CDD" id="cd00018">
    <property type="entry name" value="AP2"/>
    <property type="match status" value="1"/>
</dbReference>
<feature type="region of interest" description="Disordered" evidence="6">
    <location>
        <begin position="15"/>
        <end position="48"/>
    </location>
</feature>
<dbReference type="AlphaFoldDB" id="A0A1B6QQ35"/>
<dbReference type="OMA" id="MFPYESM"/>
<protein>
    <recommendedName>
        <fullName evidence="7">AP2/ERF domain-containing protein</fullName>
    </recommendedName>
</protein>
<feature type="region of interest" description="Disordered" evidence="6">
    <location>
        <begin position="243"/>
        <end position="271"/>
    </location>
</feature>
<reference evidence="8 9" key="1">
    <citation type="journal article" date="2009" name="Nature">
        <title>The Sorghum bicolor genome and the diversification of grasses.</title>
        <authorList>
            <person name="Paterson A.H."/>
            <person name="Bowers J.E."/>
            <person name="Bruggmann R."/>
            <person name="Dubchak I."/>
            <person name="Grimwood J."/>
            <person name="Gundlach H."/>
            <person name="Haberer G."/>
            <person name="Hellsten U."/>
            <person name="Mitros T."/>
            <person name="Poliakov A."/>
            <person name="Schmutz J."/>
            <person name="Spannagl M."/>
            <person name="Tang H."/>
            <person name="Wang X."/>
            <person name="Wicker T."/>
            <person name="Bharti A.K."/>
            <person name="Chapman J."/>
            <person name="Feltus F.A."/>
            <person name="Gowik U."/>
            <person name="Grigoriev I.V."/>
            <person name="Lyons E."/>
            <person name="Maher C.A."/>
            <person name="Martis M."/>
            <person name="Narechania A."/>
            <person name="Otillar R.P."/>
            <person name="Penning B.W."/>
            <person name="Salamov A.A."/>
            <person name="Wang Y."/>
            <person name="Zhang L."/>
            <person name="Carpita N.C."/>
            <person name="Freeling M."/>
            <person name="Gingle A.R."/>
            <person name="Hash C.T."/>
            <person name="Keller B."/>
            <person name="Klein P."/>
            <person name="Kresovich S."/>
            <person name="McCann M.C."/>
            <person name="Ming R."/>
            <person name="Peterson D.G."/>
            <person name="Mehboob-ur-Rahman"/>
            <person name="Ware D."/>
            <person name="Westhoff P."/>
            <person name="Mayer K.F."/>
            <person name="Messing J."/>
            <person name="Rokhsar D.S."/>
        </authorList>
    </citation>
    <scope>NUCLEOTIDE SEQUENCE [LARGE SCALE GENOMIC DNA]</scope>
    <source>
        <strain evidence="9">cv. BTx623</strain>
    </source>
</reference>
<dbReference type="Gramene" id="KXG40036">
    <property type="protein sequence ID" value="KXG40036"/>
    <property type="gene ID" value="SORBI_3001G481400"/>
</dbReference>
<dbReference type="Gene3D" id="3.30.730.10">
    <property type="entry name" value="AP2/ERF domain"/>
    <property type="match status" value="1"/>
</dbReference>
<dbReference type="eggNOG" id="ENOG502QV26">
    <property type="taxonomic scope" value="Eukaryota"/>
</dbReference>
<dbReference type="InterPro" id="IPR016177">
    <property type="entry name" value="DNA-bd_dom_sf"/>
</dbReference>
<feature type="domain" description="AP2/ERF" evidence="7">
    <location>
        <begin position="109"/>
        <end position="166"/>
    </location>
</feature>
<evidence type="ECO:0000259" key="7">
    <source>
        <dbReference type="PROSITE" id="PS51032"/>
    </source>
</evidence>
<evidence type="ECO:0000313" key="9">
    <source>
        <dbReference type="Proteomes" id="UP000000768"/>
    </source>
</evidence>
<dbReference type="Pfam" id="PF00847">
    <property type="entry name" value="AP2"/>
    <property type="match status" value="1"/>
</dbReference>
<organism evidence="8 9">
    <name type="scientific">Sorghum bicolor</name>
    <name type="common">Sorghum</name>
    <name type="synonym">Sorghum vulgare</name>
    <dbReference type="NCBI Taxonomy" id="4558"/>
    <lineage>
        <taxon>Eukaryota</taxon>
        <taxon>Viridiplantae</taxon>
        <taxon>Streptophyta</taxon>
        <taxon>Embryophyta</taxon>
        <taxon>Tracheophyta</taxon>
        <taxon>Spermatophyta</taxon>
        <taxon>Magnoliopsida</taxon>
        <taxon>Liliopsida</taxon>
        <taxon>Poales</taxon>
        <taxon>Poaceae</taxon>
        <taxon>PACMAD clade</taxon>
        <taxon>Panicoideae</taxon>
        <taxon>Andropogonodae</taxon>
        <taxon>Andropogoneae</taxon>
        <taxon>Sorghinae</taxon>
        <taxon>Sorghum</taxon>
    </lineage>
</organism>
<keyword evidence="9" id="KW-1185">Reference proteome</keyword>
<feature type="region of interest" description="Disordered" evidence="6">
    <location>
        <begin position="80"/>
        <end position="110"/>
    </location>
</feature>
<dbReference type="SMART" id="SM00380">
    <property type="entry name" value="AP2"/>
    <property type="match status" value="1"/>
</dbReference>
<dbReference type="PANTHER" id="PTHR31190:SF194">
    <property type="entry name" value="AP2 DOMAIN CONTAINING PROTEIN"/>
    <property type="match status" value="1"/>
</dbReference>
<sequence length="335" mass="36658">MCGGAILAELIPPTRRVAPKPVTEGHLWPASSKKAGSGSNKRHHHEYADDDDFEAAFEEFDDDFDVHEDDEDHPDHFVFSSKSAFSPAHDGRRDARAAASQRTKRGRRHFHGIRQRPWGKWAAEIRDPHKGTRVWLGTFNTAEDAARAYDVEARRLRGSKAKVNFPAASARPRARRGKGNPRTAPKPAAQAQPALLLRGEKGLEGVAVKPETTMDMFDVGSFFDMTFPTFPAAPAAAMESSFAGSSATSETRSPGKKLRYDDGDSSEGSGCGSALELADELAFDPFMLLQMPYSGGYDSLDGLFAAEAVQQDVNNDMNGVSLWSFDEFPVDGYVF</sequence>
<evidence type="ECO:0000256" key="1">
    <source>
        <dbReference type="ARBA" id="ARBA00004123"/>
    </source>
</evidence>
<keyword evidence="2" id="KW-0805">Transcription regulation</keyword>
<gene>
    <name evidence="8" type="ORF">SORBI_3001G481400</name>
</gene>
<evidence type="ECO:0000256" key="6">
    <source>
        <dbReference type="SAM" id="MobiDB-lite"/>
    </source>
</evidence>